<comment type="caution">
    <text evidence="1">The sequence shown here is derived from an EMBL/GenBank/DDBJ whole genome shotgun (WGS) entry which is preliminary data.</text>
</comment>
<dbReference type="AlphaFoldDB" id="A0AA38L8L0"/>
<evidence type="ECO:0000313" key="1">
    <source>
        <dbReference type="EMBL" id="KAH9311362.1"/>
    </source>
</evidence>
<organism evidence="1 2">
    <name type="scientific">Taxus chinensis</name>
    <name type="common">Chinese yew</name>
    <name type="synonym">Taxus wallichiana var. chinensis</name>
    <dbReference type="NCBI Taxonomy" id="29808"/>
    <lineage>
        <taxon>Eukaryota</taxon>
        <taxon>Viridiplantae</taxon>
        <taxon>Streptophyta</taxon>
        <taxon>Embryophyta</taxon>
        <taxon>Tracheophyta</taxon>
        <taxon>Spermatophyta</taxon>
        <taxon>Pinopsida</taxon>
        <taxon>Pinidae</taxon>
        <taxon>Conifers II</taxon>
        <taxon>Cupressales</taxon>
        <taxon>Taxaceae</taxon>
        <taxon>Taxus</taxon>
    </lineage>
</organism>
<keyword evidence="2" id="KW-1185">Reference proteome</keyword>
<accession>A0AA38L8L0</accession>
<proteinExistence type="predicted"/>
<reference evidence="1 2" key="1">
    <citation type="journal article" date="2021" name="Nat. Plants">
        <title>The Taxus genome provides insights into paclitaxel biosynthesis.</title>
        <authorList>
            <person name="Xiong X."/>
            <person name="Gou J."/>
            <person name="Liao Q."/>
            <person name="Li Y."/>
            <person name="Zhou Q."/>
            <person name="Bi G."/>
            <person name="Li C."/>
            <person name="Du R."/>
            <person name="Wang X."/>
            <person name="Sun T."/>
            <person name="Guo L."/>
            <person name="Liang H."/>
            <person name="Lu P."/>
            <person name="Wu Y."/>
            <person name="Zhang Z."/>
            <person name="Ro D.K."/>
            <person name="Shang Y."/>
            <person name="Huang S."/>
            <person name="Yan J."/>
        </authorList>
    </citation>
    <scope>NUCLEOTIDE SEQUENCE [LARGE SCALE GENOMIC DNA]</scope>
    <source>
        <strain evidence="1">Ta-2019</strain>
    </source>
</reference>
<gene>
    <name evidence="1" type="ORF">KI387_026397</name>
</gene>
<dbReference type="EMBL" id="JAHRHJ020000006">
    <property type="protein sequence ID" value="KAH9311362.1"/>
    <property type="molecule type" value="Genomic_DNA"/>
</dbReference>
<sequence length="58" mass="6680">RAPGFSVTDSHYGYDNSFAILNRRELDHRSKILLSVFRCIRCQMEELGSNTDMAEIES</sequence>
<evidence type="ECO:0000313" key="2">
    <source>
        <dbReference type="Proteomes" id="UP000824469"/>
    </source>
</evidence>
<feature type="non-terminal residue" evidence="1">
    <location>
        <position position="1"/>
    </location>
</feature>
<name>A0AA38L8L0_TAXCH</name>
<protein>
    <submittedName>
        <fullName evidence="1">Uncharacterized protein</fullName>
    </submittedName>
</protein>
<dbReference type="Proteomes" id="UP000824469">
    <property type="component" value="Unassembled WGS sequence"/>
</dbReference>